<sequence>MGERRLQLEDFPHSELYNLIDVCGWSKIADTPHNIYSQLVHEFYTNFNHEIDIHGTEHYGETWVRGKWFMFTPKVINDYYGITTEDIHPLSSIQDMGEVAPGSTITPFRLRKEDGFGELYLHPDQHVVLPNKQEAYSHLPSLISSICVEAGIQILLAKPVLKAKGPINRYAFENARRHTRAMGAVPAPEEKPQEDHAAAPQPAAPLADIASMLRQILEGQAEHTRIIVATRTEMRMMQQELATLRASMDSFKHAQMNQESCKEILT</sequence>
<evidence type="ECO:0000313" key="1">
    <source>
        <dbReference type="EMBL" id="KAL2526900.1"/>
    </source>
</evidence>
<protein>
    <submittedName>
        <fullName evidence="1">Uncharacterized protein</fullName>
    </submittedName>
</protein>
<reference evidence="2" key="1">
    <citation type="submission" date="2024-07" db="EMBL/GenBank/DDBJ databases">
        <title>Two chromosome-level genome assemblies of Korean endemic species Abeliophyllum distichum and Forsythia ovata (Oleaceae).</title>
        <authorList>
            <person name="Jang H."/>
        </authorList>
    </citation>
    <scope>NUCLEOTIDE SEQUENCE [LARGE SCALE GENOMIC DNA]</scope>
</reference>
<accession>A0ABD1UPG2</accession>
<name>A0ABD1UPG2_9LAMI</name>
<organism evidence="1 2">
    <name type="scientific">Abeliophyllum distichum</name>
    <dbReference type="NCBI Taxonomy" id="126358"/>
    <lineage>
        <taxon>Eukaryota</taxon>
        <taxon>Viridiplantae</taxon>
        <taxon>Streptophyta</taxon>
        <taxon>Embryophyta</taxon>
        <taxon>Tracheophyta</taxon>
        <taxon>Spermatophyta</taxon>
        <taxon>Magnoliopsida</taxon>
        <taxon>eudicotyledons</taxon>
        <taxon>Gunneridae</taxon>
        <taxon>Pentapetalae</taxon>
        <taxon>asterids</taxon>
        <taxon>lamiids</taxon>
        <taxon>Lamiales</taxon>
        <taxon>Oleaceae</taxon>
        <taxon>Forsythieae</taxon>
        <taxon>Abeliophyllum</taxon>
    </lineage>
</organism>
<gene>
    <name evidence="1" type="ORF">Adt_11954</name>
</gene>
<dbReference type="Proteomes" id="UP001604336">
    <property type="component" value="Unassembled WGS sequence"/>
</dbReference>
<dbReference type="EMBL" id="JBFOLK010000003">
    <property type="protein sequence ID" value="KAL2526900.1"/>
    <property type="molecule type" value="Genomic_DNA"/>
</dbReference>
<comment type="caution">
    <text evidence="1">The sequence shown here is derived from an EMBL/GenBank/DDBJ whole genome shotgun (WGS) entry which is preliminary data.</text>
</comment>
<proteinExistence type="predicted"/>
<dbReference type="AlphaFoldDB" id="A0ABD1UPG2"/>
<keyword evidence="2" id="KW-1185">Reference proteome</keyword>
<evidence type="ECO:0000313" key="2">
    <source>
        <dbReference type="Proteomes" id="UP001604336"/>
    </source>
</evidence>